<dbReference type="GO" id="GO:0042601">
    <property type="term" value="C:endospore-forming forespore"/>
    <property type="evidence" value="ECO:0007669"/>
    <property type="project" value="TreeGrafter"/>
</dbReference>
<dbReference type="PANTHER" id="PTHR39179">
    <property type="entry name" value="SPORE COAT PROTEIN I"/>
    <property type="match status" value="1"/>
</dbReference>
<sequence>MLNEKYQMLLDQYDICVNRLKRGRGGILCFTGREVYALSQTSLSEERLLAVSNWTKTLQSAGFPYTDQYIINKSGCFLSYDKYYESFALRKTFSGSECDIHSLKDLKAAACTLGNLHKISAELSYSSDHLRKYTSVFKHYQQKYSEMKSISRFIRGKKNKGTFEYRFLEHFPEYQKQMETSLELLRSSPPSKNGWCHGACSHHNVIMTEGGPALIHFEHFFYGYPILDLYCFLRKVLEKNDYRFSCCETVIRSYTREFPLTIRDLRCLYALLLFPEKFWKISNQYMSHKKHWVSPRYINKLEEFTLAKELRTIFLEKYVQIYNVF</sequence>
<reference evidence="2" key="1">
    <citation type="submission" date="2020-06" db="EMBL/GenBank/DDBJ databases">
        <title>Characterization of fructooligosaccharide metabolism and fructooligosaccharide-degrading enzymes in human commensal butyrate producers.</title>
        <authorList>
            <person name="Tanno H."/>
            <person name="Fujii T."/>
            <person name="Hirano K."/>
            <person name="Maeno S."/>
            <person name="Tonozuka T."/>
            <person name="Sakamoto M."/>
            <person name="Ohkuma M."/>
            <person name="Tochio T."/>
            <person name="Endo A."/>
        </authorList>
    </citation>
    <scope>NUCLEOTIDE SEQUENCE</scope>
    <source>
        <strain evidence="2">JCM 17466</strain>
    </source>
</reference>
<comment type="caution">
    <text evidence="2">The sequence shown here is derived from an EMBL/GenBank/DDBJ whole genome shotgun (WGS) entry which is preliminary data.</text>
</comment>
<dbReference type="Pfam" id="PF01636">
    <property type="entry name" value="APH"/>
    <property type="match status" value="1"/>
</dbReference>
<dbReference type="EMBL" id="BLYI01000062">
    <property type="protein sequence ID" value="GFO86373.1"/>
    <property type="molecule type" value="Genomic_DNA"/>
</dbReference>
<dbReference type="InterPro" id="IPR047175">
    <property type="entry name" value="CotS-like"/>
</dbReference>
<dbReference type="InterPro" id="IPR002575">
    <property type="entry name" value="Aminoglycoside_PTrfase"/>
</dbReference>
<gene>
    <name evidence="2" type="ORF">ANBU17_27200</name>
</gene>
<organism evidence="2 3">
    <name type="scientific">Anaerostipes butyraticus</name>
    <dbReference type="NCBI Taxonomy" id="645466"/>
    <lineage>
        <taxon>Bacteria</taxon>
        <taxon>Bacillati</taxon>
        <taxon>Bacillota</taxon>
        <taxon>Clostridia</taxon>
        <taxon>Lachnospirales</taxon>
        <taxon>Lachnospiraceae</taxon>
        <taxon>Anaerostipes</taxon>
    </lineage>
</organism>
<dbReference type="AlphaFoldDB" id="A0A916QCY9"/>
<protein>
    <recommendedName>
        <fullName evidence="1">Aminoglycoside phosphotransferase domain-containing protein</fullName>
    </recommendedName>
</protein>
<proteinExistence type="predicted"/>
<evidence type="ECO:0000313" key="2">
    <source>
        <dbReference type="EMBL" id="GFO86373.1"/>
    </source>
</evidence>
<dbReference type="RefSeq" id="WP_201312026.1">
    <property type="nucleotide sequence ID" value="NZ_BLYI01000062.1"/>
</dbReference>
<evidence type="ECO:0000259" key="1">
    <source>
        <dbReference type="Pfam" id="PF01636"/>
    </source>
</evidence>
<evidence type="ECO:0000313" key="3">
    <source>
        <dbReference type="Proteomes" id="UP000613208"/>
    </source>
</evidence>
<dbReference type="InterPro" id="IPR011009">
    <property type="entry name" value="Kinase-like_dom_sf"/>
</dbReference>
<dbReference type="Gene3D" id="3.90.1200.10">
    <property type="match status" value="1"/>
</dbReference>
<accession>A0A916QCY9</accession>
<feature type="domain" description="Aminoglycoside phosphotransferase" evidence="1">
    <location>
        <begin position="166"/>
        <end position="235"/>
    </location>
</feature>
<dbReference type="SUPFAM" id="SSF56112">
    <property type="entry name" value="Protein kinase-like (PK-like)"/>
    <property type="match status" value="1"/>
</dbReference>
<dbReference type="PANTHER" id="PTHR39179:SF3">
    <property type="entry name" value="COTS-RELATED PROTEIN"/>
    <property type="match status" value="1"/>
</dbReference>
<keyword evidence="3" id="KW-1185">Reference proteome</keyword>
<dbReference type="Gene3D" id="3.30.200.20">
    <property type="entry name" value="Phosphorylase Kinase, domain 1"/>
    <property type="match status" value="1"/>
</dbReference>
<name>A0A916QCY9_9FIRM</name>
<dbReference type="Proteomes" id="UP000613208">
    <property type="component" value="Unassembled WGS sequence"/>
</dbReference>